<evidence type="ECO:0000313" key="2">
    <source>
        <dbReference type="EMBL" id="MDB6176762.1"/>
    </source>
</evidence>
<dbReference type="EMBL" id="JAQBIE010000004">
    <property type="protein sequence ID" value="MDB6176762.1"/>
    <property type="molecule type" value="Genomic_DNA"/>
</dbReference>
<keyword evidence="3" id="KW-1185">Reference proteome</keyword>
<dbReference type="InterPro" id="IPR008869">
    <property type="entry name" value="MlaC/ttg2D"/>
</dbReference>
<dbReference type="PANTHER" id="PTHR36573:SF1">
    <property type="entry name" value="INTERMEMBRANE PHOSPHOLIPID TRANSPORT SYSTEM BINDING PROTEIN MLAC"/>
    <property type="match status" value="1"/>
</dbReference>
<feature type="chain" id="PRO_5045840280" evidence="1">
    <location>
        <begin position="27"/>
        <end position="198"/>
    </location>
</feature>
<comment type="caution">
    <text evidence="2">The sequence shown here is derived from an EMBL/GenBank/DDBJ whole genome shotgun (WGS) entry which is preliminary data.</text>
</comment>
<name>A0ABT4ZC94_9RHOB</name>
<dbReference type="InterPro" id="IPR006311">
    <property type="entry name" value="TAT_signal"/>
</dbReference>
<dbReference type="RefSeq" id="WP_271887885.1">
    <property type="nucleotide sequence ID" value="NZ_JAQBIE010000004.1"/>
</dbReference>
<proteinExistence type="predicted"/>
<dbReference type="PANTHER" id="PTHR36573">
    <property type="entry name" value="INTERMEMBRANE PHOSPHOLIPID TRANSPORT SYSTEM BINDING PROTEIN MLAC"/>
    <property type="match status" value="1"/>
</dbReference>
<dbReference type="PROSITE" id="PS51318">
    <property type="entry name" value="TAT"/>
    <property type="match status" value="1"/>
</dbReference>
<dbReference type="InterPro" id="IPR042245">
    <property type="entry name" value="Tgt2/MlaC_sf"/>
</dbReference>
<evidence type="ECO:0000256" key="1">
    <source>
        <dbReference type="SAM" id="SignalP"/>
    </source>
</evidence>
<accession>A0ABT4ZC94</accession>
<protein>
    <submittedName>
        <fullName evidence="2">ABC transporter substrate-binding protein</fullName>
    </submittedName>
</protein>
<keyword evidence="1" id="KW-0732">Signal</keyword>
<reference evidence="2" key="1">
    <citation type="submission" date="2022-12" db="EMBL/GenBank/DDBJ databases">
        <title>Paracoccus onchidii sp. nov., isolated from a marine invertebrate from the South China Sea.</title>
        <authorList>
            <person name="Xu S."/>
            <person name="Liu Z."/>
            <person name="Xu Y."/>
        </authorList>
    </citation>
    <scope>NUCLEOTIDE SEQUENCE</scope>
    <source>
        <strain evidence="2">Z330</strain>
    </source>
</reference>
<evidence type="ECO:0000313" key="3">
    <source>
        <dbReference type="Proteomes" id="UP001165641"/>
    </source>
</evidence>
<organism evidence="2 3">
    <name type="scientific">Paracoccus onchidii</name>
    <dbReference type="NCBI Taxonomy" id="3017813"/>
    <lineage>
        <taxon>Bacteria</taxon>
        <taxon>Pseudomonadati</taxon>
        <taxon>Pseudomonadota</taxon>
        <taxon>Alphaproteobacteria</taxon>
        <taxon>Rhodobacterales</taxon>
        <taxon>Paracoccaceae</taxon>
        <taxon>Paracoccus</taxon>
    </lineage>
</organism>
<feature type="signal peptide" evidence="1">
    <location>
        <begin position="1"/>
        <end position="26"/>
    </location>
</feature>
<dbReference type="Gene3D" id="3.10.450.710">
    <property type="entry name" value="Tgt2/MlaC"/>
    <property type="match status" value="1"/>
</dbReference>
<sequence>MEIDRRRLLALGGAAAFALTAGPVSAMTASSAQGLIQSAVDDVFKVINSGQSPARMYQQFEAVFARYADVNIIARSVLGPPARQIGDAEFAAYRSAFQGYIGRKYGKRFREFIGSQIEVEGAHPLKSYYAVDAVAYLNGRAPMDIEWHVSDKSGQVRFFNLIIEGVNMLASERAEMAAMLSRRKGDVAALTEDLKRAG</sequence>
<dbReference type="Proteomes" id="UP001165641">
    <property type="component" value="Unassembled WGS sequence"/>
</dbReference>
<dbReference type="Pfam" id="PF05494">
    <property type="entry name" value="MlaC"/>
    <property type="match status" value="1"/>
</dbReference>
<gene>
    <name evidence="2" type="ORF">PAF17_04490</name>
</gene>